<sequence length="323" mass="36517">MRGRRTTVYFCQAACPHGRQDPPNPGLTAWAGYANNRTKTRAIIWNPTVNKSVAIDVVSKVSYTPETLRTIVGFGVNRETLDPMLVKITNNFWINPKQVEIYTLSSGAWRRARGNMPRESTNITLPSINIDKFIYWLAYRHRSSLIVAFDMMSEDFSEVGLPYNLTSRFGDLDICKLRGSLVVLQRQDKSNFRAWMMKNGDPKTFTHIFTINTPNATIARVLGFRKSGEHVLEIRKDGNNAELFTYNILFLPGISGKMGFKPRPISQMPFLIQPHKDVYDEGIDVQGFTPKSSSQPISPIGITGDVNSFFASSYIETLLLLDH</sequence>
<organism evidence="2 3">
    <name type="scientific">Tanacetum coccineum</name>
    <dbReference type="NCBI Taxonomy" id="301880"/>
    <lineage>
        <taxon>Eukaryota</taxon>
        <taxon>Viridiplantae</taxon>
        <taxon>Streptophyta</taxon>
        <taxon>Embryophyta</taxon>
        <taxon>Tracheophyta</taxon>
        <taxon>Spermatophyta</taxon>
        <taxon>Magnoliopsida</taxon>
        <taxon>eudicotyledons</taxon>
        <taxon>Gunneridae</taxon>
        <taxon>Pentapetalae</taxon>
        <taxon>asterids</taxon>
        <taxon>campanulids</taxon>
        <taxon>Asterales</taxon>
        <taxon>Asteraceae</taxon>
        <taxon>Asteroideae</taxon>
        <taxon>Anthemideae</taxon>
        <taxon>Anthemidinae</taxon>
        <taxon>Tanacetum</taxon>
    </lineage>
</organism>
<dbReference type="Pfam" id="PF08268">
    <property type="entry name" value="FBA_3"/>
    <property type="match status" value="1"/>
</dbReference>
<gene>
    <name evidence="2" type="ORF">Tco_0860598</name>
</gene>
<evidence type="ECO:0000313" key="2">
    <source>
        <dbReference type="EMBL" id="GJT13556.1"/>
    </source>
</evidence>
<protein>
    <submittedName>
        <fullName evidence="2">F-box domain-containing protein</fullName>
    </submittedName>
</protein>
<reference evidence="2" key="2">
    <citation type="submission" date="2022-01" db="EMBL/GenBank/DDBJ databases">
        <authorList>
            <person name="Yamashiro T."/>
            <person name="Shiraishi A."/>
            <person name="Satake H."/>
            <person name="Nakayama K."/>
        </authorList>
    </citation>
    <scope>NUCLEOTIDE SEQUENCE</scope>
</reference>
<keyword evidence="3" id="KW-1185">Reference proteome</keyword>
<comment type="caution">
    <text evidence="2">The sequence shown here is derived from an EMBL/GenBank/DDBJ whole genome shotgun (WGS) entry which is preliminary data.</text>
</comment>
<evidence type="ECO:0000313" key="3">
    <source>
        <dbReference type="Proteomes" id="UP001151760"/>
    </source>
</evidence>
<evidence type="ECO:0000259" key="1">
    <source>
        <dbReference type="Pfam" id="PF08268"/>
    </source>
</evidence>
<dbReference type="PANTHER" id="PTHR31672">
    <property type="entry name" value="BNACNNG10540D PROTEIN"/>
    <property type="match status" value="1"/>
</dbReference>
<dbReference type="InterPro" id="IPR050796">
    <property type="entry name" value="SCF_F-box_component"/>
</dbReference>
<dbReference type="InterPro" id="IPR013187">
    <property type="entry name" value="F-box-assoc_dom_typ3"/>
</dbReference>
<accession>A0ABQ5BFY1</accession>
<dbReference type="NCBIfam" id="TIGR01640">
    <property type="entry name" value="F_box_assoc_1"/>
    <property type="match status" value="1"/>
</dbReference>
<dbReference type="Proteomes" id="UP001151760">
    <property type="component" value="Unassembled WGS sequence"/>
</dbReference>
<dbReference type="PANTHER" id="PTHR31672:SF10">
    <property type="entry name" value="F-BOX DOMAIN-CONTAINING PROTEIN"/>
    <property type="match status" value="1"/>
</dbReference>
<feature type="domain" description="F-box associated beta-propeller type 3" evidence="1">
    <location>
        <begin position="33"/>
        <end position="241"/>
    </location>
</feature>
<dbReference type="InterPro" id="IPR017451">
    <property type="entry name" value="F-box-assoc_interact_dom"/>
</dbReference>
<dbReference type="EMBL" id="BQNB010013239">
    <property type="protein sequence ID" value="GJT13556.1"/>
    <property type="molecule type" value="Genomic_DNA"/>
</dbReference>
<name>A0ABQ5BFY1_9ASTR</name>
<proteinExistence type="predicted"/>
<reference evidence="2" key="1">
    <citation type="journal article" date="2022" name="Int. J. Mol. Sci.">
        <title>Draft Genome of Tanacetum Coccineum: Genomic Comparison of Closely Related Tanacetum-Family Plants.</title>
        <authorList>
            <person name="Yamashiro T."/>
            <person name="Shiraishi A."/>
            <person name="Nakayama K."/>
            <person name="Satake H."/>
        </authorList>
    </citation>
    <scope>NUCLEOTIDE SEQUENCE</scope>
</reference>